<protein>
    <recommendedName>
        <fullName evidence="4">DUF2029 domain-containing protein</fullName>
    </recommendedName>
</protein>
<feature type="transmembrane region" description="Helical" evidence="1">
    <location>
        <begin position="130"/>
        <end position="148"/>
    </location>
</feature>
<organism evidence="2 3">
    <name type="scientific">Leifsonia shinshuensis</name>
    <dbReference type="NCBI Taxonomy" id="150026"/>
    <lineage>
        <taxon>Bacteria</taxon>
        <taxon>Bacillati</taxon>
        <taxon>Actinomycetota</taxon>
        <taxon>Actinomycetes</taxon>
        <taxon>Micrococcales</taxon>
        <taxon>Microbacteriaceae</taxon>
        <taxon>Leifsonia</taxon>
    </lineage>
</organism>
<feature type="transmembrane region" description="Helical" evidence="1">
    <location>
        <begin position="201"/>
        <end position="225"/>
    </location>
</feature>
<sequence length="435" mass="46415">MSAVDASVEAEDVATPAVPWFERRRNVVSAFVGLHVVFLIALGPAIVTGDALGDLPLYRTWVLDAFQFGQWPGITVPWVYPVGALAPLLAASVAGLGAFQLVWFLLITLLNGTSIHFLIRGGSTAGYRAAWWWLVFLLVMSPVALLRLEGFTAPLVVIALTTLTRRPAVAAALLTAAAWIKVWPAAVLLAAGIAYRRRRPLILAALGVSVLVVGTVAALGGLRFLTGFLTTQADRGLQLEAPISTPWLWLADVRAPNTYVWQNNLLSTEEVSGPGDDVAATVMGYALPLALLVVAILLFRAVRARGPEPILVVVGSLALVTTLVVFNKVGSPQYVLWIGPVVAVLVWADPQVWRVPAMLTLTIATLTTLIFPILYIPLTDGDPVAAAVLTARNALFLVLLGWSIRRLLALTRSPGLAAHTDAAEPVEPAEARLLG</sequence>
<reference evidence="2 3" key="1">
    <citation type="submission" date="2020-07" db="EMBL/GenBank/DDBJ databases">
        <title>Sequencing the genomes of 1000 actinobacteria strains.</title>
        <authorList>
            <person name="Klenk H.-P."/>
        </authorList>
    </citation>
    <scope>NUCLEOTIDE SEQUENCE [LARGE SCALE GENOMIC DNA]</scope>
    <source>
        <strain evidence="2 3">DSM 15165</strain>
    </source>
</reference>
<feature type="transmembrane region" description="Helical" evidence="1">
    <location>
        <begin position="309"/>
        <end position="326"/>
    </location>
</feature>
<feature type="transmembrane region" description="Helical" evidence="1">
    <location>
        <begin position="27"/>
        <end position="47"/>
    </location>
</feature>
<dbReference type="Proteomes" id="UP000578352">
    <property type="component" value="Unassembled WGS sequence"/>
</dbReference>
<keyword evidence="1" id="KW-0472">Membrane</keyword>
<name>A0A853CXA0_9MICO</name>
<dbReference type="RefSeq" id="WP_179608634.1">
    <property type="nucleotide sequence ID" value="NZ_BAABEH010000001.1"/>
</dbReference>
<gene>
    <name evidence="2" type="ORF">HNR13_004033</name>
</gene>
<keyword evidence="1" id="KW-0812">Transmembrane</keyword>
<feature type="transmembrane region" description="Helical" evidence="1">
    <location>
        <begin position="355"/>
        <end position="378"/>
    </location>
</feature>
<feature type="transmembrane region" description="Helical" evidence="1">
    <location>
        <begin position="282"/>
        <end position="302"/>
    </location>
</feature>
<evidence type="ECO:0000313" key="2">
    <source>
        <dbReference type="EMBL" id="NYJ25746.1"/>
    </source>
</evidence>
<dbReference type="AlphaFoldDB" id="A0A853CXA0"/>
<accession>A0A853CXA0</accession>
<keyword evidence="1" id="KW-1133">Transmembrane helix</keyword>
<evidence type="ECO:0000256" key="1">
    <source>
        <dbReference type="SAM" id="Phobius"/>
    </source>
</evidence>
<evidence type="ECO:0008006" key="4">
    <source>
        <dbReference type="Google" id="ProtNLM"/>
    </source>
</evidence>
<comment type="caution">
    <text evidence="2">The sequence shown here is derived from an EMBL/GenBank/DDBJ whole genome shotgun (WGS) entry which is preliminary data.</text>
</comment>
<feature type="transmembrane region" description="Helical" evidence="1">
    <location>
        <begin position="332"/>
        <end position="348"/>
    </location>
</feature>
<feature type="transmembrane region" description="Helical" evidence="1">
    <location>
        <begin position="384"/>
        <end position="404"/>
    </location>
</feature>
<evidence type="ECO:0000313" key="3">
    <source>
        <dbReference type="Proteomes" id="UP000578352"/>
    </source>
</evidence>
<feature type="transmembrane region" description="Helical" evidence="1">
    <location>
        <begin position="88"/>
        <end position="110"/>
    </location>
</feature>
<feature type="transmembrane region" description="Helical" evidence="1">
    <location>
        <begin position="168"/>
        <end position="194"/>
    </location>
</feature>
<proteinExistence type="predicted"/>
<dbReference type="EMBL" id="JACCFL010000001">
    <property type="protein sequence ID" value="NYJ25746.1"/>
    <property type="molecule type" value="Genomic_DNA"/>
</dbReference>